<evidence type="ECO:0000313" key="2">
    <source>
        <dbReference type="Proteomes" id="UP001215503"/>
    </source>
</evidence>
<gene>
    <name evidence="1" type="ORF">P2G67_00065</name>
</gene>
<dbReference type="InterPro" id="IPR009367">
    <property type="entry name" value="Elm1-like"/>
</dbReference>
<protein>
    <submittedName>
        <fullName evidence="1">ELM1/GtrOC1 family putative glycosyltransferase</fullName>
    </submittedName>
</protein>
<dbReference type="PANTHER" id="PTHR33986">
    <property type="entry name" value="OS02G0535700 PROTEIN"/>
    <property type="match status" value="1"/>
</dbReference>
<sequence length="358" mass="39652">MRQAGPRIWLIVGDKLGDNAQVNVLAEELGLPSERKELRFKAQWVHGKPPFKASLHHLDLPRCDRLEPPWPDLIITIGRRPAMAALWVKRQSGGKTKIVLIGRPKRFFDEFDLVIATGQYRVPERANVLKLDLPLMRADAQAVAKATSEWGERLATLPRPLTAVLVGGATKPFRFGPVEARRLLQQVRQATGDAGSLYVSTSRRTSLQAADALAEALPANARFFRWTPEASADENPYLALLGTADRFVVTGDSISMMVEVVRMGKPLAIAPLPKDQHPFSGLSEVVAARLRAFMQFQPVERILAQVAPSLGLTRDFTSLHETLRAHYAVSFLQEGFPSHAHSFRDNANDVAARIRGLL</sequence>
<name>A0ABT5YHE4_9PROT</name>
<accession>A0ABT5YHE4</accession>
<dbReference type="Proteomes" id="UP001215503">
    <property type="component" value="Unassembled WGS sequence"/>
</dbReference>
<dbReference type="Pfam" id="PF06258">
    <property type="entry name" value="Mito_fiss_Elm1"/>
    <property type="match status" value="1"/>
</dbReference>
<comment type="caution">
    <text evidence="1">The sequence shown here is derived from an EMBL/GenBank/DDBJ whole genome shotgun (WGS) entry which is preliminary data.</text>
</comment>
<dbReference type="PANTHER" id="PTHR33986:SF15">
    <property type="entry name" value="MITOCHONDRIAL FISSION PROTEIN ELM1"/>
    <property type="match status" value="1"/>
</dbReference>
<organism evidence="1 2">
    <name type="scientific">Aquibaculum arenosum</name>
    <dbReference type="NCBI Taxonomy" id="3032591"/>
    <lineage>
        <taxon>Bacteria</taxon>
        <taxon>Pseudomonadati</taxon>
        <taxon>Pseudomonadota</taxon>
        <taxon>Alphaproteobacteria</taxon>
        <taxon>Rhodospirillales</taxon>
        <taxon>Rhodovibrionaceae</taxon>
        <taxon>Aquibaculum</taxon>
    </lineage>
</organism>
<proteinExistence type="predicted"/>
<dbReference type="EMBL" id="JARHUD010000001">
    <property type="protein sequence ID" value="MDF2094365.1"/>
    <property type="molecule type" value="Genomic_DNA"/>
</dbReference>
<keyword evidence="2" id="KW-1185">Reference proteome</keyword>
<dbReference type="RefSeq" id="WP_275818807.1">
    <property type="nucleotide sequence ID" value="NZ_JARHUD010000001.1"/>
</dbReference>
<reference evidence="1 2" key="1">
    <citation type="submission" date="2023-03" db="EMBL/GenBank/DDBJ databases">
        <title>Fodinicurvata sp. CAU 1616 isolated from sea sendiment.</title>
        <authorList>
            <person name="Kim W."/>
        </authorList>
    </citation>
    <scope>NUCLEOTIDE SEQUENCE [LARGE SCALE GENOMIC DNA]</scope>
    <source>
        <strain evidence="1 2">CAU 1616</strain>
    </source>
</reference>
<evidence type="ECO:0000313" key="1">
    <source>
        <dbReference type="EMBL" id="MDF2094365.1"/>
    </source>
</evidence>